<reference evidence="1" key="2">
    <citation type="journal article" date="2023" name="BMC Genomics">
        <title>Pest status, molecular evolution, and epigenetic factors derived from the genome assembly of Frankliniella fusca, a thysanopteran phytovirus vector.</title>
        <authorList>
            <person name="Catto M.A."/>
            <person name="Labadie P.E."/>
            <person name="Jacobson A.L."/>
            <person name="Kennedy G.G."/>
            <person name="Srinivasan R."/>
            <person name="Hunt B.G."/>
        </authorList>
    </citation>
    <scope>NUCLEOTIDE SEQUENCE</scope>
    <source>
        <strain evidence="1">PL_HMW_Pooled</strain>
    </source>
</reference>
<dbReference type="AlphaFoldDB" id="A0AAE1HYN4"/>
<name>A0AAE1HYN4_9NEOP</name>
<gene>
    <name evidence="1" type="ORF">KUF71_020223</name>
</gene>
<evidence type="ECO:0000313" key="1">
    <source>
        <dbReference type="EMBL" id="KAK3929830.1"/>
    </source>
</evidence>
<dbReference type="Proteomes" id="UP001219518">
    <property type="component" value="Unassembled WGS sequence"/>
</dbReference>
<proteinExistence type="predicted"/>
<organism evidence="1 2">
    <name type="scientific">Frankliniella fusca</name>
    <dbReference type="NCBI Taxonomy" id="407009"/>
    <lineage>
        <taxon>Eukaryota</taxon>
        <taxon>Metazoa</taxon>
        <taxon>Ecdysozoa</taxon>
        <taxon>Arthropoda</taxon>
        <taxon>Hexapoda</taxon>
        <taxon>Insecta</taxon>
        <taxon>Pterygota</taxon>
        <taxon>Neoptera</taxon>
        <taxon>Paraneoptera</taxon>
        <taxon>Thysanoptera</taxon>
        <taxon>Terebrantia</taxon>
        <taxon>Thripoidea</taxon>
        <taxon>Thripidae</taxon>
        <taxon>Frankliniella</taxon>
    </lineage>
</organism>
<keyword evidence="2" id="KW-1185">Reference proteome</keyword>
<accession>A0AAE1HYN4</accession>
<dbReference type="EMBL" id="JAHWGI010001404">
    <property type="protein sequence ID" value="KAK3929830.1"/>
    <property type="molecule type" value="Genomic_DNA"/>
</dbReference>
<sequence>MFLHPRHLWSLVLYCAKYSRAPEAALCMPLDNLYQRQSNDPRPKQLPEMLLLLWLVLVPEVYRQLAHHHVLPVGNRAKM</sequence>
<protein>
    <submittedName>
        <fullName evidence="1">Uncharacterized protein</fullName>
    </submittedName>
</protein>
<reference evidence="1" key="1">
    <citation type="submission" date="2021-07" db="EMBL/GenBank/DDBJ databases">
        <authorList>
            <person name="Catto M.A."/>
            <person name="Jacobson A."/>
            <person name="Kennedy G."/>
            <person name="Labadie P."/>
            <person name="Hunt B.G."/>
            <person name="Srinivasan R."/>
        </authorList>
    </citation>
    <scope>NUCLEOTIDE SEQUENCE</scope>
    <source>
        <strain evidence="1">PL_HMW_Pooled</strain>
        <tissue evidence="1">Head</tissue>
    </source>
</reference>
<comment type="caution">
    <text evidence="1">The sequence shown here is derived from an EMBL/GenBank/DDBJ whole genome shotgun (WGS) entry which is preliminary data.</text>
</comment>
<evidence type="ECO:0000313" key="2">
    <source>
        <dbReference type="Proteomes" id="UP001219518"/>
    </source>
</evidence>